<sequence>MGDKAIDKMPIDEAQERRKILVIYYIELRTQYFNHFAIRIYDILKSLSLLDLHLFQEVFKDVEKIYALSKQQIRWTYSKWSFRKSLPYSALYRLIEQSTSHILPPDIKYLKKVGNDIVELKATIAKTEKRSGLFPDDGLFELFKPLTNDDIRVKIEAENERIKTFLTIIEDIMATCYEADVYDIYKIAKGKYETFIRTLSVRSTPEKKSSRFSLGSSRIRKYKIEPLSPTAAAAATATTNNDTLFEYSQQDLSEFIKITDAVFDCVDIVAVYLTNKKDTKGDIVNAPNIIPNIKETIKSMKHLLSNRKEYIKYLSELITVYIFKPATFPTRYSKLDELYENMKTKAAIAAKAKVSGGRIPKKKDIKKNKQDKTAKPSPSKPKTVSSVIQVAKRRPRIRLRFP</sequence>
<protein>
    <submittedName>
        <fullName evidence="2">Uncharacterized protein</fullName>
    </submittedName>
</protein>
<reference evidence="2" key="1">
    <citation type="journal article" date="2020" name="Nature">
        <title>Giant virus diversity and host interactions through global metagenomics.</title>
        <authorList>
            <person name="Schulz F."/>
            <person name="Roux S."/>
            <person name="Paez-Espino D."/>
            <person name="Jungbluth S."/>
            <person name="Walsh D.A."/>
            <person name="Denef V.J."/>
            <person name="McMahon K.D."/>
            <person name="Konstantinidis K.T."/>
            <person name="Eloe-Fadrosh E.A."/>
            <person name="Kyrpides N.C."/>
            <person name="Woyke T."/>
        </authorList>
    </citation>
    <scope>NUCLEOTIDE SEQUENCE</scope>
    <source>
        <strain evidence="2">GVMAG-M-3300027963-21</strain>
    </source>
</reference>
<feature type="compositionally biased region" description="Low complexity" evidence="1">
    <location>
        <begin position="375"/>
        <end position="387"/>
    </location>
</feature>
<feature type="region of interest" description="Disordered" evidence="1">
    <location>
        <begin position="355"/>
        <end position="389"/>
    </location>
</feature>
<evidence type="ECO:0000313" key="2">
    <source>
        <dbReference type="EMBL" id="QHU31552.1"/>
    </source>
</evidence>
<evidence type="ECO:0000256" key="1">
    <source>
        <dbReference type="SAM" id="MobiDB-lite"/>
    </source>
</evidence>
<name>A0A6C0LQG4_9ZZZZ</name>
<proteinExistence type="predicted"/>
<dbReference type="EMBL" id="MN740529">
    <property type="protein sequence ID" value="QHU31552.1"/>
    <property type="molecule type" value="Genomic_DNA"/>
</dbReference>
<organism evidence="2">
    <name type="scientific">viral metagenome</name>
    <dbReference type="NCBI Taxonomy" id="1070528"/>
    <lineage>
        <taxon>unclassified sequences</taxon>
        <taxon>metagenomes</taxon>
        <taxon>organismal metagenomes</taxon>
    </lineage>
</organism>
<dbReference type="AlphaFoldDB" id="A0A6C0LQG4"/>
<accession>A0A6C0LQG4</accession>